<keyword evidence="1" id="KW-0378">Hydrolase</keyword>
<dbReference type="Pfam" id="PF00702">
    <property type="entry name" value="Hydrolase"/>
    <property type="match status" value="1"/>
</dbReference>
<dbReference type="PROSITE" id="PS01228">
    <property type="entry name" value="COF_1"/>
    <property type="match status" value="1"/>
</dbReference>
<dbReference type="SFLD" id="SFLDS00003">
    <property type="entry name" value="Haloacid_Dehalogenase"/>
    <property type="match status" value="1"/>
</dbReference>
<name>A0A7W6S5P4_9HYPH</name>
<organism evidence="1 4">
    <name type="scientific">Aliirhizobium cellulosilyticum</name>
    <dbReference type="NCBI Taxonomy" id="393664"/>
    <lineage>
        <taxon>Bacteria</taxon>
        <taxon>Pseudomonadati</taxon>
        <taxon>Pseudomonadota</taxon>
        <taxon>Alphaproteobacteria</taxon>
        <taxon>Hyphomicrobiales</taxon>
        <taxon>Rhizobiaceae</taxon>
        <taxon>Aliirhizobium</taxon>
    </lineage>
</organism>
<dbReference type="Gene3D" id="3.40.50.1000">
    <property type="entry name" value="HAD superfamily/HAD-like"/>
    <property type="match status" value="1"/>
</dbReference>
<dbReference type="AlphaFoldDB" id="A0A7W6S5P4"/>
<gene>
    <name evidence="2" type="ORF">GGE31_000384</name>
    <name evidence="1" type="ORF">GGE33_001401</name>
    <name evidence="3" type="ORF">GGE35_000382</name>
</gene>
<dbReference type="NCBIfam" id="TIGR01509">
    <property type="entry name" value="HAD-SF-IA-v3"/>
    <property type="match status" value="1"/>
</dbReference>
<dbReference type="SUPFAM" id="SSF56784">
    <property type="entry name" value="HAD-like"/>
    <property type="match status" value="1"/>
</dbReference>
<dbReference type="PRINTS" id="PR00413">
    <property type="entry name" value="HADHALOGNASE"/>
</dbReference>
<dbReference type="SFLD" id="SFLDG01129">
    <property type="entry name" value="C1.5:_HAD__Beta-PGM__Phosphata"/>
    <property type="match status" value="1"/>
</dbReference>
<sequence length="226" mass="23802">MSSAASTKSVLPSRDYAAFLFDMDGTILTSTAAAERVWGKWAEGMGLDVEKFLPTMHGRRGIDTITDLNLPGVDPIVEAEKILQGEIDDVEGVVALGGAAEFLKQLPVECWAIVTSSPLELAKARLAAAGIPVPKYLVTAEDVTIGKPNPQGYRLGAERLGVNPSDVLVFEDVPAGIQAGEAAGAEVMVITATHSHPVEGGQYRITDYSAVAPNVAGDGRLSFRGR</sequence>
<dbReference type="Proteomes" id="UP000576087">
    <property type="component" value="Unassembled WGS sequence"/>
</dbReference>
<dbReference type="InterPro" id="IPR051806">
    <property type="entry name" value="HAD-like_SPP"/>
</dbReference>
<dbReference type="PANTHER" id="PTHR43481:SF4">
    <property type="entry name" value="GLYCEROL-1-PHOSPHATE PHOSPHOHYDROLASE 1-RELATED"/>
    <property type="match status" value="1"/>
</dbReference>
<dbReference type="Gene3D" id="1.10.150.240">
    <property type="entry name" value="Putative phosphatase, domain 2"/>
    <property type="match status" value="1"/>
</dbReference>
<comment type="caution">
    <text evidence="1">The sequence shown here is derived from an EMBL/GenBank/DDBJ whole genome shotgun (WGS) entry which is preliminary data.</text>
</comment>
<accession>A0A7W6S5P4</accession>
<keyword evidence="5" id="KW-1185">Reference proteome</keyword>
<dbReference type="InterPro" id="IPR023198">
    <property type="entry name" value="PGP-like_dom2"/>
</dbReference>
<dbReference type="EMBL" id="JACIGY010000001">
    <property type="protein sequence ID" value="MBB4409913.1"/>
    <property type="molecule type" value="Genomic_DNA"/>
</dbReference>
<evidence type="ECO:0000313" key="6">
    <source>
        <dbReference type="Proteomes" id="UP000576087"/>
    </source>
</evidence>
<protein>
    <submittedName>
        <fullName evidence="1">Sugar-phosphatase</fullName>
        <ecNumber evidence="1">3.1.3.23</ecNumber>
    </submittedName>
</protein>
<dbReference type="InterPro" id="IPR023214">
    <property type="entry name" value="HAD_sf"/>
</dbReference>
<dbReference type="InterPro" id="IPR036412">
    <property type="entry name" value="HAD-like_sf"/>
</dbReference>
<dbReference type="Proteomes" id="UP000520770">
    <property type="component" value="Unassembled WGS sequence"/>
</dbReference>
<evidence type="ECO:0000313" key="5">
    <source>
        <dbReference type="Proteomes" id="UP000524535"/>
    </source>
</evidence>
<dbReference type="EMBL" id="JACIHM010000001">
    <property type="protein sequence ID" value="MBB4444600.1"/>
    <property type="molecule type" value="Genomic_DNA"/>
</dbReference>
<proteinExistence type="predicted"/>
<dbReference type="InterPro" id="IPR006439">
    <property type="entry name" value="HAD-SF_hydro_IA"/>
</dbReference>
<evidence type="ECO:0000313" key="3">
    <source>
        <dbReference type="EMBL" id="MBB4444600.1"/>
    </source>
</evidence>
<dbReference type="GO" id="GO:0050308">
    <property type="term" value="F:sugar-phosphatase activity"/>
    <property type="evidence" value="ECO:0007669"/>
    <property type="project" value="UniProtKB-EC"/>
</dbReference>
<evidence type="ECO:0000313" key="1">
    <source>
        <dbReference type="EMBL" id="MBB4347693.1"/>
    </source>
</evidence>
<evidence type="ECO:0000313" key="2">
    <source>
        <dbReference type="EMBL" id="MBB4409913.1"/>
    </source>
</evidence>
<evidence type="ECO:0000313" key="4">
    <source>
        <dbReference type="Proteomes" id="UP000520770"/>
    </source>
</evidence>
<dbReference type="PANTHER" id="PTHR43481">
    <property type="entry name" value="FRUCTOSE-1-PHOSPHATE PHOSPHATASE"/>
    <property type="match status" value="1"/>
</dbReference>
<dbReference type="EMBL" id="JACIGW010000001">
    <property type="protein sequence ID" value="MBB4347693.1"/>
    <property type="molecule type" value="Genomic_DNA"/>
</dbReference>
<dbReference type="EC" id="3.1.3.23" evidence="1"/>
<dbReference type="Proteomes" id="UP000524535">
    <property type="component" value="Unassembled WGS sequence"/>
</dbReference>
<reference evidence="4 5" key="1">
    <citation type="submission" date="2020-08" db="EMBL/GenBank/DDBJ databases">
        <title>Genomic Encyclopedia of Type Strains, Phase IV (KMG-V): Genome sequencing to study the core and pangenomes of soil and plant-associated prokaryotes.</title>
        <authorList>
            <person name="Whitman W."/>
        </authorList>
    </citation>
    <scope>NUCLEOTIDE SEQUENCE [LARGE SCALE GENOMIC DNA]</scope>
    <source>
        <strain evidence="2 5">SEMIA 444</strain>
        <strain evidence="1 4">SEMIA 448</strain>
        <strain evidence="3 6">SEMIA 452</strain>
    </source>
</reference>